<evidence type="ECO:0000256" key="5">
    <source>
        <dbReference type="ARBA" id="ARBA00022692"/>
    </source>
</evidence>
<dbReference type="PANTHER" id="PTHR30413:SF10">
    <property type="entry name" value="CAPSULE POLYSACCHARIDE EXPORT INNER-MEMBRANE PROTEIN CTRC"/>
    <property type="match status" value="1"/>
</dbReference>
<keyword evidence="12" id="KW-1185">Reference proteome</keyword>
<feature type="transmembrane region" description="Helical" evidence="9">
    <location>
        <begin position="142"/>
        <end position="168"/>
    </location>
</feature>
<evidence type="ECO:0000313" key="12">
    <source>
        <dbReference type="Proteomes" id="UP000002714"/>
    </source>
</evidence>
<keyword evidence="6 9" id="KW-1133">Transmembrane helix</keyword>
<keyword evidence="7" id="KW-0625">Polysaccharide transport</keyword>
<gene>
    <name evidence="11" type="ordered locus">Suden_1732</name>
</gene>
<name>Q30PS5_SULDN</name>
<feature type="transmembrane region" description="Helical" evidence="9">
    <location>
        <begin position="33"/>
        <end position="54"/>
    </location>
</feature>
<proteinExistence type="inferred from homology"/>
<dbReference type="GO" id="GO:0140359">
    <property type="term" value="F:ABC-type transporter activity"/>
    <property type="evidence" value="ECO:0007669"/>
    <property type="project" value="InterPro"/>
</dbReference>
<evidence type="ECO:0000256" key="6">
    <source>
        <dbReference type="ARBA" id="ARBA00022989"/>
    </source>
</evidence>
<comment type="subcellular location">
    <subcellularLocation>
        <location evidence="1 9">Cell membrane</location>
        <topology evidence="1 9">Multi-pass membrane protein</topology>
    </subcellularLocation>
</comment>
<dbReference type="RefSeq" id="WP_011373347.1">
    <property type="nucleotide sequence ID" value="NC_007575.1"/>
</dbReference>
<feature type="transmembrane region" description="Helical" evidence="9">
    <location>
        <begin position="180"/>
        <end position="200"/>
    </location>
</feature>
<dbReference type="STRING" id="326298.Suden_1732"/>
<keyword evidence="7" id="KW-0762">Sugar transport</keyword>
<feature type="transmembrane region" description="Helical" evidence="9">
    <location>
        <begin position="66"/>
        <end position="87"/>
    </location>
</feature>
<accession>Q30PS5</accession>
<organism evidence="11 12">
    <name type="scientific">Sulfurimonas denitrificans (strain ATCC 33889 / DSM 1251)</name>
    <name type="common">Thiomicrospira denitrificans (strain ATCC 33889 / DSM 1251)</name>
    <dbReference type="NCBI Taxonomy" id="326298"/>
    <lineage>
        <taxon>Bacteria</taxon>
        <taxon>Pseudomonadati</taxon>
        <taxon>Campylobacterota</taxon>
        <taxon>Epsilonproteobacteria</taxon>
        <taxon>Campylobacterales</taxon>
        <taxon>Sulfurimonadaceae</taxon>
        <taxon>Sulfurimonas</taxon>
    </lineage>
</organism>
<keyword evidence="3 9" id="KW-0813">Transport</keyword>
<dbReference type="Proteomes" id="UP000002714">
    <property type="component" value="Chromosome"/>
</dbReference>
<feature type="domain" description="ABC transmembrane type-2" evidence="10">
    <location>
        <begin position="31"/>
        <end position="255"/>
    </location>
</feature>
<dbReference type="eggNOG" id="COG1682">
    <property type="taxonomic scope" value="Bacteria"/>
</dbReference>
<protein>
    <recommendedName>
        <fullName evidence="9">Transport permease protein</fullName>
    </recommendedName>
</protein>
<dbReference type="InterPro" id="IPR013525">
    <property type="entry name" value="ABC2_TM"/>
</dbReference>
<dbReference type="Pfam" id="PF01061">
    <property type="entry name" value="ABC2_membrane"/>
    <property type="match status" value="1"/>
</dbReference>
<keyword evidence="4 9" id="KW-1003">Cell membrane</keyword>
<dbReference type="PANTHER" id="PTHR30413">
    <property type="entry name" value="INNER MEMBRANE TRANSPORT PERMEASE"/>
    <property type="match status" value="1"/>
</dbReference>
<evidence type="ECO:0000256" key="2">
    <source>
        <dbReference type="ARBA" id="ARBA00007783"/>
    </source>
</evidence>
<dbReference type="GO" id="GO:0015774">
    <property type="term" value="P:polysaccharide transport"/>
    <property type="evidence" value="ECO:0007669"/>
    <property type="project" value="UniProtKB-KW"/>
</dbReference>
<evidence type="ECO:0000256" key="1">
    <source>
        <dbReference type="ARBA" id="ARBA00004651"/>
    </source>
</evidence>
<evidence type="ECO:0000256" key="8">
    <source>
        <dbReference type="ARBA" id="ARBA00023136"/>
    </source>
</evidence>
<dbReference type="GO" id="GO:0015920">
    <property type="term" value="P:lipopolysaccharide transport"/>
    <property type="evidence" value="ECO:0007669"/>
    <property type="project" value="TreeGrafter"/>
</dbReference>
<dbReference type="OrthoDB" id="9786910at2"/>
<reference evidence="11 12" key="1">
    <citation type="journal article" date="2008" name="Appl. Environ. Microbiol.">
        <title>Genome of the epsilonproteobacterial chemolithoautotroph Sulfurimonas denitrificans.</title>
        <authorList>
            <person name="Sievert S.M."/>
            <person name="Scott K.M."/>
            <person name="Klotz M.G."/>
            <person name="Chain P.S.G."/>
            <person name="Hauser L.J."/>
            <person name="Hemp J."/>
            <person name="Huegler M."/>
            <person name="Land M."/>
            <person name="Lapidus A."/>
            <person name="Larimer F.W."/>
            <person name="Lucas S."/>
            <person name="Malfatti S.A."/>
            <person name="Meyer F."/>
            <person name="Paulsen I.T."/>
            <person name="Ren Q."/>
            <person name="Simon J."/>
            <person name="Bailey K."/>
            <person name="Diaz E."/>
            <person name="Fitzpatrick K.A."/>
            <person name="Glover B."/>
            <person name="Gwatney N."/>
            <person name="Korajkic A."/>
            <person name="Long A."/>
            <person name="Mobberley J.M."/>
            <person name="Pantry S.N."/>
            <person name="Pazder G."/>
            <person name="Peterson S."/>
            <person name="Quintanilla J.D."/>
            <person name="Sprinkle R."/>
            <person name="Stephens J."/>
            <person name="Thomas P."/>
            <person name="Vaughn R."/>
            <person name="Weber M.J."/>
            <person name="Wooten L.L."/>
        </authorList>
    </citation>
    <scope>NUCLEOTIDE SEQUENCE [LARGE SCALE GENOMIC DNA]</scope>
    <source>
        <strain evidence="12">ATCC 33889 / DSM 1251</strain>
    </source>
</reference>
<keyword evidence="5 9" id="KW-0812">Transmembrane</keyword>
<feature type="transmembrane region" description="Helical" evidence="9">
    <location>
        <begin position="108"/>
        <end position="136"/>
    </location>
</feature>
<comment type="similarity">
    <text evidence="2 9">Belongs to the ABC-2 integral membrane protein family.</text>
</comment>
<dbReference type="KEGG" id="tdn:Suden_1732"/>
<dbReference type="PROSITE" id="PS51012">
    <property type="entry name" value="ABC_TM2"/>
    <property type="match status" value="1"/>
</dbReference>
<dbReference type="InterPro" id="IPR047817">
    <property type="entry name" value="ABC2_TM_bact-type"/>
</dbReference>
<sequence>MNQLRAIWAYRFFIISSIKTEFKTRFIRSRLGGIWIVLNPLAQVAIYALVLSAVLSAKLPGIDSQYAYAIYLMAGMLSWSLFSEVFTKSLNIFIENANLIKKMAFPKIALPLIVTGSALINNMFLFMAVLVVFGLLGHTPTFALLWFPLLVAITLALALGLGLTLGILNVFMRDIGQMMPILLQFWFWLTPIVYVSTILPPKYQDILLINPMTGVILSYQNIFVYSKSIDFNTLIYPITIALISIFLALFMFFRANEEMADVL</sequence>
<feature type="transmembrane region" description="Helical" evidence="9">
    <location>
        <begin position="206"/>
        <end position="226"/>
    </location>
</feature>
<evidence type="ECO:0000256" key="3">
    <source>
        <dbReference type="ARBA" id="ARBA00022448"/>
    </source>
</evidence>
<evidence type="ECO:0000256" key="7">
    <source>
        <dbReference type="ARBA" id="ARBA00023047"/>
    </source>
</evidence>
<keyword evidence="8 9" id="KW-0472">Membrane</keyword>
<evidence type="ECO:0000313" key="11">
    <source>
        <dbReference type="EMBL" id="ABB45006.1"/>
    </source>
</evidence>
<evidence type="ECO:0000256" key="9">
    <source>
        <dbReference type="RuleBase" id="RU361157"/>
    </source>
</evidence>
<evidence type="ECO:0000259" key="10">
    <source>
        <dbReference type="PROSITE" id="PS51012"/>
    </source>
</evidence>
<dbReference type="GO" id="GO:0005886">
    <property type="term" value="C:plasma membrane"/>
    <property type="evidence" value="ECO:0007669"/>
    <property type="project" value="UniProtKB-SubCell"/>
</dbReference>
<evidence type="ECO:0000256" key="4">
    <source>
        <dbReference type="ARBA" id="ARBA00022475"/>
    </source>
</evidence>
<dbReference type="AlphaFoldDB" id="Q30PS5"/>
<dbReference type="EMBL" id="CP000153">
    <property type="protein sequence ID" value="ABB45006.1"/>
    <property type="molecule type" value="Genomic_DNA"/>
</dbReference>
<dbReference type="HOGENOM" id="CLU_060703_1_1_7"/>
<feature type="transmembrane region" description="Helical" evidence="9">
    <location>
        <begin position="233"/>
        <end position="253"/>
    </location>
</feature>